<evidence type="ECO:0000256" key="2">
    <source>
        <dbReference type="SAM" id="Phobius"/>
    </source>
</evidence>
<reference evidence="3" key="2">
    <citation type="submission" date="2024-01" db="EMBL/GenBank/DDBJ databases">
        <authorList>
            <person name="He J."/>
            <person name="Wang M."/>
            <person name="Zheng J."/>
            <person name="Liu Z."/>
        </authorList>
    </citation>
    <scope>NUCLEOTIDE SEQUENCE</scope>
    <source>
        <strain evidence="3">ZL_2023a</strain>
        <tissue evidence="3">Muscle</tissue>
    </source>
</reference>
<evidence type="ECO:0000313" key="4">
    <source>
        <dbReference type="Proteomes" id="UP001445076"/>
    </source>
</evidence>
<evidence type="ECO:0008006" key="5">
    <source>
        <dbReference type="Google" id="ProtNLM"/>
    </source>
</evidence>
<dbReference type="Proteomes" id="UP001445076">
    <property type="component" value="Unassembled WGS sequence"/>
</dbReference>
<evidence type="ECO:0000256" key="1">
    <source>
        <dbReference type="SAM" id="MobiDB-lite"/>
    </source>
</evidence>
<dbReference type="AlphaFoldDB" id="A0AAW0WGR0"/>
<sequence length="434" mass="49578">MTLLCAGDNGNSKAVLKCPLVTANDSECPPVKANSFTNDNSQDDGCQNSESSKDIRRLASRRANSELLVSPRMKELLEGLEVPGDSGNLPEEPQWLDRKLFNRGRQFYRRYLFCIFFSDLLALLMMFSMSRILKPLIYTERSDTILRALRRYVSTILHIITWYSGDVWDPNDRAHKDIMTVRSIHSNSARIFNSSTHYEKVTAIDVKNMGHHEPMCPLNPTIREDIEPQVGPALPLENPNNPIVYISQWDMLLTQYSFLGVMVAHPSKMGAWWASEEDLAGLIHFWRGIGFLLGIEDKYNFCRGTVKETQALCDEIEELIIKPRIAKADWNYEHMSSCLIEGINLMVPAVSYPAMFRFLADTLNIAVPAFVKRMSILHTCQYWLMRFVFHFLFLVPGIVMLFNGLLKLALIIAQGQYPARLSKTQNTVTSYTYT</sequence>
<dbReference type="PANTHER" id="PTHR37159:SF1">
    <property type="entry name" value="GH11867P"/>
    <property type="match status" value="1"/>
</dbReference>
<keyword evidence="2" id="KW-1133">Transmembrane helix</keyword>
<proteinExistence type="predicted"/>
<dbReference type="PANTHER" id="PTHR37159">
    <property type="entry name" value="GH11867P"/>
    <property type="match status" value="1"/>
</dbReference>
<name>A0AAW0WGR0_CHEQU</name>
<comment type="caution">
    <text evidence="3">The sequence shown here is derived from an EMBL/GenBank/DDBJ whole genome shotgun (WGS) entry which is preliminary data.</text>
</comment>
<keyword evidence="4" id="KW-1185">Reference proteome</keyword>
<organism evidence="3 4">
    <name type="scientific">Cherax quadricarinatus</name>
    <name type="common">Australian red claw crayfish</name>
    <dbReference type="NCBI Taxonomy" id="27406"/>
    <lineage>
        <taxon>Eukaryota</taxon>
        <taxon>Metazoa</taxon>
        <taxon>Ecdysozoa</taxon>
        <taxon>Arthropoda</taxon>
        <taxon>Crustacea</taxon>
        <taxon>Multicrustacea</taxon>
        <taxon>Malacostraca</taxon>
        <taxon>Eumalacostraca</taxon>
        <taxon>Eucarida</taxon>
        <taxon>Decapoda</taxon>
        <taxon>Pleocyemata</taxon>
        <taxon>Astacidea</taxon>
        <taxon>Parastacoidea</taxon>
        <taxon>Parastacidae</taxon>
        <taxon>Cherax</taxon>
    </lineage>
</organism>
<accession>A0AAW0WGR0</accession>
<dbReference type="EMBL" id="JARKIK010000063">
    <property type="protein sequence ID" value="KAK8730823.1"/>
    <property type="molecule type" value="Genomic_DNA"/>
</dbReference>
<gene>
    <name evidence="3" type="ORF">OTU49_007951</name>
</gene>
<feature type="region of interest" description="Disordered" evidence="1">
    <location>
        <begin position="33"/>
        <end position="53"/>
    </location>
</feature>
<keyword evidence="2" id="KW-0472">Membrane</keyword>
<feature type="transmembrane region" description="Helical" evidence="2">
    <location>
        <begin position="383"/>
        <end position="406"/>
    </location>
</feature>
<dbReference type="EMBL" id="JARKIK010000063">
    <property type="protein sequence ID" value="KAK8730822.1"/>
    <property type="molecule type" value="Genomic_DNA"/>
</dbReference>
<protein>
    <recommendedName>
        <fullName evidence="5">ER-bound oxygenase mpaB/mpaB'/Rubber oxygenase catalytic domain-containing protein</fullName>
    </recommendedName>
</protein>
<evidence type="ECO:0000313" key="3">
    <source>
        <dbReference type="EMBL" id="KAK8730822.1"/>
    </source>
</evidence>
<feature type="transmembrane region" description="Helical" evidence="2">
    <location>
        <begin position="111"/>
        <end position="133"/>
    </location>
</feature>
<feature type="compositionally biased region" description="Polar residues" evidence="1">
    <location>
        <begin position="34"/>
        <end position="50"/>
    </location>
</feature>
<keyword evidence="2" id="KW-0812">Transmembrane</keyword>
<reference evidence="3 4" key="1">
    <citation type="journal article" date="2024" name="BMC Genomics">
        <title>Genome assembly of redclaw crayfish (Cherax quadricarinatus) provides insights into its immune adaptation and hypoxia tolerance.</title>
        <authorList>
            <person name="Liu Z."/>
            <person name="Zheng J."/>
            <person name="Li H."/>
            <person name="Fang K."/>
            <person name="Wang S."/>
            <person name="He J."/>
            <person name="Zhou D."/>
            <person name="Weng S."/>
            <person name="Chi M."/>
            <person name="Gu Z."/>
            <person name="He J."/>
            <person name="Li F."/>
            <person name="Wang M."/>
        </authorList>
    </citation>
    <scope>NUCLEOTIDE SEQUENCE [LARGE SCALE GENOMIC DNA]</scope>
    <source>
        <strain evidence="3">ZL_2023a</strain>
    </source>
</reference>